<protein>
    <submittedName>
        <fullName evidence="1">Uncharacterized protein</fullName>
    </submittedName>
</protein>
<name>A0ACC0KTY8_CHOFU</name>
<comment type="caution">
    <text evidence="1">The sequence shown here is derived from an EMBL/GenBank/DDBJ whole genome shotgun (WGS) entry which is preliminary data.</text>
</comment>
<gene>
    <name evidence="1" type="ORF">MSG28_013452</name>
</gene>
<accession>A0ACC0KTY8</accession>
<evidence type="ECO:0000313" key="2">
    <source>
        <dbReference type="Proteomes" id="UP001064048"/>
    </source>
</evidence>
<dbReference type="Proteomes" id="UP001064048">
    <property type="component" value="Chromosome 23"/>
</dbReference>
<dbReference type="EMBL" id="CM046123">
    <property type="protein sequence ID" value="KAI8439765.1"/>
    <property type="molecule type" value="Genomic_DNA"/>
</dbReference>
<reference evidence="1 2" key="1">
    <citation type="journal article" date="2022" name="Genome Biol. Evol.">
        <title>The Spruce Budworm Genome: Reconstructing the Evolutionary History of Antifreeze Proteins.</title>
        <authorList>
            <person name="Beliveau C."/>
            <person name="Gagne P."/>
            <person name="Picq S."/>
            <person name="Vernygora O."/>
            <person name="Keeling C.I."/>
            <person name="Pinkney K."/>
            <person name="Doucet D."/>
            <person name="Wen F."/>
            <person name="Johnston J.S."/>
            <person name="Maaroufi H."/>
            <person name="Boyle B."/>
            <person name="Laroche J."/>
            <person name="Dewar K."/>
            <person name="Juretic N."/>
            <person name="Blackburn G."/>
            <person name="Nisole A."/>
            <person name="Brunet B."/>
            <person name="Brandao M."/>
            <person name="Lumley L."/>
            <person name="Duan J."/>
            <person name="Quan G."/>
            <person name="Lucarotti C.J."/>
            <person name="Roe A.D."/>
            <person name="Sperling F.A.H."/>
            <person name="Levesque R.C."/>
            <person name="Cusson M."/>
        </authorList>
    </citation>
    <scope>NUCLEOTIDE SEQUENCE [LARGE SCALE GENOMIC DNA]</scope>
    <source>
        <strain evidence="1">Glfc:IPQL:Cfum</strain>
    </source>
</reference>
<proteinExistence type="predicted"/>
<keyword evidence="2" id="KW-1185">Reference proteome</keyword>
<evidence type="ECO:0000313" key="1">
    <source>
        <dbReference type="EMBL" id="KAI8439765.1"/>
    </source>
</evidence>
<sequence length="135" mass="15138">MLFNLFLVLLAVGSVTSVPQAYEVKKFKVGIEYDHSLPMNGGSDRYRHRNNYDPFFVTVTARAKDNFVISYIEVTATVDASGEVDFCIRQGQTGSRSMVFSLVSNHSDFLAYSYLAYGIREEEYKKVTAVSYGGC</sequence>
<organism evidence="1 2">
    <name type="scientific">Choristoneura fumiferana</name>
    <name type="common">Spruce budworm moth</name>
    <name type="synonym">Archips fumiferana</name>
    <dbReference type="NCBI Taxonomy" id="7141"/>
    <lineage>
        <taxon>Eukaryota</taxon>
        <taxon>Metazoa</taxon>
        <taxon>Ecdysozoa</taxon>
        <taxon>Arthropoda</taxon>
        <taxon>Hexapoda</taxon>
        <taxon>Insecta</taxon>
        <taxon>Pterygota</taxon>
        <taxon>Neoptera</taxon>
        <taxon>Endopterygota</taxon>
        <taxon>Lepidoptera</taxon>
        <taxon>Glossata</taxon>
        <taxon>Ditrysia</taxon>
        <taxon>Tortricoidea</taxon>
        <taxon>Tortricidae</taxon>
        <taxon>Tortricinae</taxon>
        <taxon>Choristoneura</taxon>
    </lineage>
</organism>